<keyword evidence="3" id="KW-1185">Reference proteome</keyword>
<accession>A0A5B0NQF7</accession>
<gene>
    <name evidence="1" type="ORF">PGT21_005133</name>
    <name evidence="2" type="ORF">PGTUg99_036585</name>
</gene>
<dbReference type="EMBL" id="VSWC01000171">
    <property type="protein sequence ID" value="KAA1070251.1"/>
    <property type="molecule type" value="Genomic_DNA"/>
</dbReference>
<proteinExistence type="predicted"/>
<organism evidence="2 4">
    <name type="scientific">Puccinia graminis f. sp. tritici</name>
    <dbReference type="NCBI Taxonomy" id="56615"/>
    <lineage>
        <taxon>Eukaryota</taxon>
        <taxon>Fungi</taxon>
        <taxon>Dikarya</taxon>
        <taxon>Basidiomycota</taxon>
        <taxon>Pucciniomycotina</taxon>
        <taxon>Pucciniomycetes</taxon>
        <taxon>Pucciniales</taxon>
        <taxon>Pucciniaceae</taxon>
        <taxon>Puccinia</taxon>
    </lineage>
</organism>
<dbReference type="Proteomes" id="UP000324748">
    <property type="component" value="Unassembled WGS sequence"/>
</dbReference>
<dbReference type="Proteomes" id="UP000325313">
    <property type="component" value="Unassembled WGS sequence"/>
</dbReference>
<evidence type="ECO:0000313" key="3">
    <source>
        <dbReference type="Proteomes" id="UP000324748"/>
    </source>
</evidence>
<sequence>MADPASQRDALLRAQRQCYTASVLAASSVNRYTNVKQQLKTTPVNGHAASS</sequence>
<evidence type="ECO:0000313" key="1">
    <source>
        <dbReference type="EMBL" id="KAA1070251.1"/>
    </source>
</evidence>
<protein>
    <submittedName>
        <fullName evidence="2">Uncharacterized protein</fullName>
    </submittedName>
</protein>
<comment type="caution">
    <text evidence="2">The sequence shown here is derived from an EMBL/GenBank/DDBJ whole genome shotgun (WGS) entry which is preliminary data.</text>
</comment>
<evidence type="ECO:0000313" key="2">
    <source>
        <dbReference type="EMBL" id="KAA1090148.1"/>
    </source>
</evidence>
<evidence type="ECO:0000313" key="4">
    <source>
        <dbReference type="Proteomes" id="UP000325313"/>
    </source>
</evidence>
<name>A0A5B0NQF7_PUCGR</name>
<dbReference type="EMBL" id="VDEP01000404">
    <property type="protein sequence ID" value="KAA1090148.1"/>
    <property type="molecule type" value="Genomic_DNA"/>
</dbReference>
<dbReference type="AlphaFoldDB" id="A0A5B0NQF7"/>
<reference evidence="3 4" key="1">
    <citation type="submission" date="2019-05" db="EMBL/GenBank/DDBJ databases">
        <title>Emergence of the Ug99 lineage of the wheat stem rust pathogen through somatic hybridization.</title>
        <authorList>
            <person name="Li F."/>
            <person name="Upadhyaya N.M."/>
            <person name="Sperschneider J."/>
            <person name="Matny O."/>
            <person name="Nguyen-Phuc H."/>
            <person name="Mago R."/>
            <person name="Raley C."/>
            <person name="Miller M.E."/>
            <person name="Silverstein K.A.T."/>
            <person name="Henningsen E."/>
            <person name="Hirsch C.D."/>
            <person name="Visser B."/>
            <person name="Pretorius Z.A."/>
            <person name="Steffenson B.J."/>
            <person name="Schwessinger B."/>
            <person name="Dodds P.N."/>
            <person name="Figueroa M."/>
        </authorList>
    </citation>
    <scope>NUCLEOTIDE SEQUENCE [LARGE SCALE GENOMIC DNA]</scope>
    <source>
        <strain evidence="1">21-0</strain>
        <strain evidence="2 4">Ug99</strain>
    </source>
</reference>